<evidence type="ECO:0000256" key="1">
    <source>
        <dbReference type="SAM" id="MobiDB-lite"/>
    </source>
</evidence>
<feature type="region of interest" description="Disordered" evidence="1">
    <location>
        <begin position="102"/>
        <end position="122"/>
    </location>
</feature>
<gene>
    <name evidence="2" type="ORF">NE237_002615</name>
</gene>
<feature type="region of interest" description="Disordered" evidence="1">
    <location>
        <begin position="36"/>
        <end position="58"/>
    </location>
</feature>
<sequence>MNSVFLISLVFDNLDVALNSKKVKWWSGKKNRLEAKASGGRRSKQAEGKAQRTSSATTKRRFWWIHKALFCNFVRKLKPRSSCPNWRRWFLFLQMGFGRKVDSTKDSAFRESKPEEIDEDSD</sequence>
<protein>
    <submittedName>
        <fullName evidence="2">Uncharacterized protein</fullName>
    </submittedName>
</protein>
<organism evidence="2 3">
    <name type="scientific">Protea cynaroides</name>
    <dbReference type="NCBI Taxonomy" id="273540"/>
    <lineage>
        <taxon>Eukaryota</taxon>
        <taxon>Viridiplantae</taxon>
        <taxon>Streptophyta</taxon>
        <taxon>Embryophyta</taxon>
        <taxon>Tracheophyta</taxon>
        <taxon>Spermatophyta</taxon>
        <taxon>Magnoliopsida</taxon>
        <taxon>Proteales</taxon>
        <taxon>Proteaceae</taxon>
        <taxon>Protea</taxon>
    </lineage>
</organism>
<dbReference type="OrthoDB" id="785861at2759"/>
<evidence type="ECO:0000313" key="2">
    <source>
        <dbReference type="EMBL" id="KAJ4977509.1"/>
    </source>
</evidence>
<keyword evidence="3" id="KW-1185">Reference proteome</keyword>
<evidence type="ECO:0000313" key="3">
    <source>
        <dbReference type="Proteomes" id="UP001141806"/>
    </source>
</evidence>
<feature type="compositionally biased region" description="Basic and acidic residues" evidence="1">
    <location>
        <begin position="102"/>
        <end position="115"/>
    </location>
</feature>
<name>A0A9Q0KVQ9_9MAGN</name>
<accession>A0A9Q0KVQ9</accession>
<proteinExistence type="predicted"/>
<reference evidence="2" key="1">
    <citation type="journal article" date="2023" name="Plant J.">
        <title>The genome of the king protea, Protea cynaroides.</title>
        <authorList>
            <person name="Chang J."/>
            <person name="Duong T.A."/>
            <person name="Schoeman C."/>
            <person name="Ma X."/>
            <person name="Roodt D."/>
            <person name="Barker N."/>
            <person name="Li Z."/>
            <person name="Van de Peer Y."/>
            <person name="Mizrachi E."/>
        </authorList>
    </citation>
    <scope>NUCLEOTIDE SEQUENCE</scope>
    <source>
        <tissue evidence="2">Young leaves</tissue>
    </source>
</reference>
<dbReference type="Proteomes" id="UP001141806">
    <property type="component" value="Unassembled WGS sequence"/>
</dbReference>
<comment type="caution">
    <text evidence="2">The sequence shown here is derived from an EMBL/GenBank/DDBJ whole genome shotgun (WGS) entry which is preliminary data.</text>
</comment>
<dbReference type="AlphaFoldDB" id="A0A9Q0KVQ9"/>
<dbReference type="EMBL" id="JAMYWD010000003">
    <property type="protein sequence ID" value="KAJ4977509.1"/>
    <property type="molecule type" value="Genomic_DNA"/>
</dbReference>